<name>A0A087SFF3_AUXPR</name>
<organism evidence="4 5">
    <name type="scientific">Auxenochlorella protothecoides</name>
    <name type="common">Green microalga</name>
    <name type="synonym">Chlorella protothecoides</name>
    <dbReference type="NCBI Taxonomy" id="3075"/>
    <lineage>
        <taxon>Eukaryota</taxon>
        <taxon>Viridiplantae</taxon>
        <taxon>Chlorophyta</taxon>
        <taxon>core chlorophytes</taxon>
        <taxon>Trebouxiophyceae</taxon>
        <taxon>Chlorellales</taxon>
        <taxon>Chlorellaceae</taxon>
        <taxon>Auxenochlorella</taxon>
    </lineage>
</organism>
<dbReference type="GO" id="GO:0006270">
    <property type="term" value="P:DNA replication initiation"/>
    <property type="evidence" value="ECO:0007669"/>
    <property type="project" value="TreeGrafter"/>
</dbReference>
<keyword evidence="5" id="KW-1185">Reference proteome</keyword>
<keyword evidence="1" id="KW-0235">DNA replication</keyword>
<feature type="compositionally biased region" description="Low complexity" evidence="2">
    <location>
        <begin position="246"/>
        <end position="261"/>
    </location>
</feature>
<evidence type="ECO:0000259" key="3">
    <source>
        <dbReference type="SMART" id="SM00382"/>
    </source>
</evidence>
<feature type="region of interest" description="Disordered" evidence="2">
    <location>
        <begin position="119"/>
        <end position="153"/>
    </location>
</feature>
<evidence type="ECO:0000313" key="4">
    <source>
        <dbReference type="EMBL" id="KFM24457.1"/>
    </source>
</evidence>
<feature type="compositionally biased region" description="Polar residues" evidence="2">
    <location>
        <begin position="67"/>
        <end position="81"/>
    </location>
</feature>
<dbReference type="InterPro" id="IPR003593">
    <property type="entry name" value="AAA+_ATPase"/>
</dbReference>
<dbReference type="OrthoDB" id="1926878at2759"/>
<dbReference type="EMBL" id="KL662107">
    <property type="protein sequence ID" value="KFM24457.1"/>
    <property type="molecule type" value="Genomic_DNA"/>
</dbReference>
<feature type="region of interest" description="Disordered" evidence="2">
    <location>
        <begin position="702"/>
        <end position="739"/>
    </location>
</feature>
<dbReference type="eggNOG" id="KOG2227">
    <property type="taxonomic scope" value="Eukaryota"/>
</dbReference>
<accession>A0A087SFF3</accession>
<dbReference type="RefSeq" id="XP_011397345.1">
    <property type="nucleotide sequence ID" value="XM_011399043.1"/>
</dbReference>
<feature type="region of interest" description="Disordered" evidence="2">
    <location>
        <begin position="1"/>
        <end position="103"/>
    </location>
</feature>
<dbReference type="GO" id="GO:0033314">
    <property type="term" value="P:mitotic DNA replication checkpoint signaling"/>
    <property type="evidence" value="ECO:0007669"/>
    <property type="project" value="TreeGrafter"/>
</dbReference>
<dbReference type="KEGG" id="apro:F751_3175"/>
<dbReference type="SMART" id="SM00382">
    <property type="entry name" value="AAA"/>
    <property type="match status" value="1"/>
</dbReference>
<feature type="region of interest" description="Disordered" evidence="2">
    <location>
        <begin position="275"/>
        <end position="309"/>
    </location>
</feature>
<dbReference type="Gene3D" id="1.10.8.60">
    <property type="match status" value="1"/>
</dbReference>
<feature type="compositionally biased region" description="Low complexity" evidence="2">
    <location>
        <begin position="220"/>
        <end position="237"/>
    </location>
</feature>
<dbReference type="PANTHER" id="PTHR10763">
    <property type="entry name" value="CELL DIVISION CONTROL PROTEIN 6-RELATED"/>
    <property type="match status" value="1"/>
</dbReference>
<keyword evidence="4" id="KW-0131">Cell cycle</keyword>
<dbReference type="SUPFAM" id="SSF52540">
    <property type="entry name" value="P-loop containing nucleoside triphosphate hydrolases"/>
    <property type="match status" value="1"/>
</dbReference>
<proteinExistence type="predicted"/>
<evidence type="ECO:0000256" key="1">
    <source>
        <dbReference type="ARBA" id="ARBA00022705"/>
    </source>
</evidence>
<gene>
    <name evidence="4" type="ORF">F751_3175</name>
</gene>
<dbReference type="GO" id="GO:0005634">
    <property type="term" value="C:nucleus"/>
    <property type="evidence" value="ECO:0007669"/>
    <property type="project" value="TreeGrafter"/>
</dbReference>
<dbReference type="STRING" id="3075.A0A087SFF3"/>
<feature type="region of interest" description="Disordered" evidence="2">
    <location>
        <begin position="210"/>
        <end position="261"/>
    </location>
</feature>
<dbReference type="Proteomes" id="UP000028924">
    <property type="component" value="Unassembled WGS sequence"/>
</dbReference>
<dbReference type="Gene3D" id="3.40.50.300">
    <property type="entry name" value="P-loop containing nucleotide triphosphate hydrolases"/>
    <property type="match status" value="1"/>
</dbReference>
<dbReference type="GeneID" id="23614566"/>
<evidence type="ECO:0000313" key="5">
    <source>
        <dbReference type="Proteomes" id="UP000028924"/>
    </source>
</evidence>
<dbReference type="InterPro" id="IPR027417">
    <property type="entry name" value="P-loop_NTPase"/>
</dbReference>
<feature type="domain" description="AAA+ ATPase" evidence="3">
    <location>
        <begin position="369"/>
        <end position="588"/>
    </location>
</feature>
<dbReference type="GO" id="GO:0003688">
    <property type="term" value="F:DNA replication origin binding"/>
    <property type="evidence" value="ECO:0007669"/>
    <property type="project" value="TreeGrafter"/>
</dbReference>
<sequence length="829" mass="84968">MARTDYTGFSPQLTDSDGDHLLRSRNTMRGGRKPVATPNGKPSATRASGVLGALLQSVKSVGRRVTSRANNSAPGSQITPRRSSKRLARGSAPGGPDPQPLGTAIATRASSLRPRTVEQLAHGSVTRSGKRRTRSPPAERGGKGLAGAEATLPSAAKRRCRAVPLTARESVPAAGRVAETELSPFAEAARVEELGTRLTPAALTEGLLDLGESASPSTPPGVADGDGVAGQAAVQPIPTEPPPTTPTRASAAPSAEAQETPWRQGLLPCLDRLTSIGPKPSQSVRDSILKSPTPPRRATMAGAGPRIRGVPFPTCDDQAWWDPLDPAKVRAAKAALHASADATGMLPLCRERQAAAVTDWIRECLESGTGGSCYLSGPPGTGKTLTAQALLRGVHDEIAAGTFLSRPEEPRTAGPRPQPPALVSINCMRLSASGQVAGRILDGLAVASSGEHAASVSGKPLVYGGGDPLVLPSGTGRWTGEAALAELRRAVVSREDTVSQESAAGPLPHAARRQVSIVLLDELDGLLHGSRGEAMVEDLFALAHAPGSRLLILGIANTVDLVQQLLRPGAAFHRRNIFPRHEVFPAYSPSALTSLLTQRAERLPGPVFEPRVLELCARKMGNGCGDMRRALEAAAAALEACVQEARRDQGAAHRVTLRHMAAALSALTGGVGEGSAACAAMRALPPPQQLVLAALLGRAPGSGPPSGASSASSASGGSRSASGGSAASSASRPASGAGASLGGLHAAHATLCREVGLAPYALAELAAALAVLADQGLLALGPRRRGEAQQRVALKVPEVDVLNALRSLPVVGTVLQGRMAVGPSTSFSP</sequence>
<protein>
    <submittedName>
        <fullName evidence="4">Cell division control protein 6-like protein</fullName>
    </submittedName>
</protein>
<evidence type="ECO:0000256" key="2">
    <source>
        <dbReference type="SAM" id="MobiDB-lite"/>
    </source>
</evidence>
<dbReference type="AlphaFoldDB" id="A0A087SFF3"/>
<keyword evidence="4" id="KW-0132">Cell division</keyword>
<dbReference type="PANTHER" id="PTHR10763:SF26">
    <property type="entry name" value="CELL DIVISION CONTROL PROTEIN 6 HOMOLOG"/>
    <property type="match status" value="1"/>
</dbReference>
<dbReference type="GO" id="GO:0051301">
    <property type="term" value="P:cell division"/>
    <property type="evidence" value="ECO:0007669"/>
    <property type="project" value="UniProtKB-KW"/>
</dbReference>
<reference evidence="4 5" key="1">
    <citation type="journal article" date="2014" name="BMC Genomics">
        <title>Oil accumulation mechanisms of the oleaginous microalga Chlorella protothecoides revealed through its genome, transcriptomes, and proteomes.</title>
        <authorList>
            <person name="Gao C."/>
            <person name="Wang Y."/>
            <person name="Shen Y."/>
            <person name="Yan D."/>
            <person name="He X."/>
            <person name="Dai J."/>
            <person name="Wu Q."/>
        </authorList>
    </citation>
    <scope>NUCLEOTIDE SEQUENCE [LARGE SCALE GENOMIC DNA]</scope>
    <source>
        <strain evidence="4 5">0710</strain>
    </source>
</reference>
<dbReference type="InterPro" id="IPR050311">
    <property type="entry name" value="ORC1/CDC6"/>
</dbReference>